<feature type="domain" description="Glycosyl transferase family 28 C-terminal" evidence="6">
    <location>
        <begin position="3"/>
        <end position="127"/>
    </location>
</feature>
<reference evidence="7 8" key="1">
    <citation type="submission" date="2024-02" db="EMBL/GenBank/DDBJ databases">
        <title>Bacteria isolated from the canopy kelp, Nereocystis luetkeana.</title>
        <authorList>
            <person name="Pfister C.A."/>
            <person name="Younker I.T."/>
            <person name="Light S.H."/>
        </authorList>
    </citation>
    <scope>NUCLEOTIDE SEQUENCE [LARGE SCALE GENOMIC DNA]</scope>
    <source>
        <strain evidence="7 8">TI.1.03</strain>
    </source>
</reference>
<evidence type="ECO:0000256" key="1">
    <source>
        <dbReference type="ARBA" id="ARBA00004240"/>
    </source>
</evidence>
<dbReference type="Gene3D" id="3.40.50.2000">
    <property type="entry name" value="Glycogen Phosphorylase B"/>
    <property type="match status" value="1"/>
</dbReference>
<evidence type="ECO:0000313" key="7">
    <source>
        <dbReference type="EMBL" id="MEL0654871.1"/>
    </source>
</evidence>
<dbReference type="PANTHER" id="PTHR12867">
    <property type="entry name" value="GLYCOSYL TRANSFERASE-RELATED"/>
    <property type="match status" value="1"/>
</dbReference>
<evidence type="ECO:0000313" key="8">
    <source>
        <dbReference type="Proteomes" id="UP001371391"/>
    </source>
</evidence>
<dbReference type="InterPro" id="IPR048097">
    <property type="entry name" value="Cps14G-like"/>
</dbReference>
<dbReference type="EMBL" id="JBAKAW010000006">
    <property type="protein sequence ID" value="MEL0654871.1"/>
    <property type="molecule type" value="Genomic_DNA"/>
</dbReference>
<keyword evidence="8" id="KW-1185">Reference proteome</keyword>
<dbReference type="PANTHER" id="PTHR12867:SF6">
    <property type="entry name" value="N-ACETYLGLUCOSAMINYLDIPHOSPHODOLICHOL N-ACETYLGLUCOSAMINYLTRANSFERASE"/>
    <property type="match status" value="1"/>
</dbReference>
<evidence type="ECO:0000256" key="2">
    <source>
        <dbReference type="ARBA" id="ARBA00006962"/>
    </source>
</evidence>
<accession>A0ABU9GZ35</accession>
<evidence type="ECO:0000256" key="4">
    <source>
        <dbReference type="ARBA" id="ARBA00022679"/>
    </source>
</evidence>
<organism evidence="7 8">
    <name type="scientific">Pseudoalteromonas issachenkonii</name>
    <dbReference type="NCBI Taxonomy" id="152297"/>
    <lineage>
        <taxon>Bacteria</taxon>
        <taxon>Pseudomonadati</taxon>
        <taxon>Pseudomonadota</taxon>
        <taxon>Gammaproteobacteria</taxon>
        <taxon>Alteromonadales</taxon>
        <taxon>Pseudoalteromonadaceae</taxon>
        <taxon>Pseudoalteromonas</taxon>
    </lineage>
</organism>
<comment type="similarity">
    <text evidence="2">Belongs to the glycosyltransferase 28 family.</text>
</comment>
<dbReference type="SUPFAM" id="SSF53756">
    <property type="entry name" value="UDP-Glycosyltransferase/glycogen phosphorylase"/>
    <property type="match status" value="1"/>
</dbReference>
<dbReference type="NCBIfam" id="NF041548">
    <property type="entry name" value="PssE"/>
    <property type="match status" value="1"/>
</dbReference>
<dbReference type="InterPro" id="IPR007235">
    <property type="entry name" value="Glyco_trans_28_C"/>
</dbReference>
<protein>
    <submittedName>
        <fullName evidence="7">PssE/Cps14G family polysaccharide biosynthesis glycosyltransferase</fullName>
    </submittedName>
</protein>
<dbReference type="Pfam" id="PF04101">
    <property type="entry name" value="Glyco_tran_28_C"/>
    <property type="match status" value="1"/>
</dbReference>
<dbReference type="InterPro" id="IPR039042">
    <property type="entry name" value="Alg13-like"/>
</dbReference>
<evidence type="ECO:0000256" key="5">
    <source>
        <dbReference type="ARBA" id="ARBA00022824"/>
    </source>
</evidence>
<name>A0ABU9GZ35_9GAMM</name>
<evidence type="ECO:0000256" key="3">
    <source>
        <dbReference type="ARBA" id="ARBA00022676"/>
    </source>
</evidence>
<gene>
    <name evidence="7" type="primary">pssE</name>
    <name evidence="7" type="ORF">V6257_07520</name>
</gene>
<dbReference type="RefSeq" id="WP_341602183.1">
    <property type="nucleotide sequence ID" value="NZ_JBAKAW010000006.1"/>
</dbReference>
<proteinExistence type="inferred from homology"/>
<dbReference type="Proteomes" id="UP001371391">
    <property type="component" value="Unassembled WGS sequence"/>
</dbReference>
<comment type="caution">
    <text evidence="7">The sequence shown here is derived from an EMBL/GenBank/DDBJ whole genome shotgun (WGS) entry which is preliminary data.</text>
</comment>
<keyword evidence="5" id="KW-0256">Endoplasmic reticulum</keyword>
<keyword evidence="3" id="KW-0328">Glycosyltransferase</keyword>
<keyword evidence="4" id="KW-0808">Transferase</keyword>
<sequence>MKILVTVGSSPFESLIRAVDLVAIKLPEHHFIFQISDGTYKPRSGKFFSFSDSFSSYIDNADIIITHAGAGTVFELLEKQKKCIVAPNFERIDKHQSDLTTYIEENTLAIVCSNLSYIGTSIENVIKFEAKPYAKKSFFLTKELINLFQP</sequence>
<evidence type="ECO:0000259" key="6">
    <source>
        <dbReference type="Pfam" id="PF04101"/>
    </source>
</evidence>
<comment type="subcellular location">
    <subcellularLocation>
        <location evidence="1">Endoplasmic reticulum</location>
    </subcellularLocation>
</comment>